<dbReference type="Pfam" id="PF11951">
    <property type="entry name" value="Fungal_trans_2"/>
    <property type="match status" value="1"/>
</dbReference>
<dbReference type="InterPro" id="IPR052360">
    <property type="entry name" value="Transcr_Regulatory_Proteins"/>
</dbReference>
<evidence type="ECO:0000313" key="9">
    <source>
        <dbReference type="EMBL" id="KAF5853396.1"/>
    </source>
</evidence>
<evidence type="ECO:0000256" key="5">
    <source>
        <dbReference type="ARBA" id="ARBA00023163"/>
    </source>
</evidence>
<evidence type="ECO:0000256" key="6">
    <source>
        <dbReference type="ARBA" id="ARBA00023242"/>
    </source>
</evidence>
<sequence length="617" mass="67739">MKIQNLKEMGIATHARARKVKCDETKPVCNRCLSTGRTCDGYGAQGGGGNTYLDRYGRHSQPATTSSEVQLSKPLAKSFPSDELRYLELYKQRVSWTSSGWFGYPFWHATVIPALVSEPAILHAVVALSAAHECNFIPGESIDMRERFVLKQYSQAISALQPMLARTSDTQDVAVVLVTCMLFTFLEYLRGRHEIAETHLKNGIKLLGDGRVPRSSFMEQSIVRTFAALVTQRTLFGSDFYLSNPDIFPHSLATLNLPNSIFASPEAAKDALDTILRRITHTEHLLQTSQPHQPSSPSLEKTQSHILTLLDSWQSTYHRTQAHLNSCPPDKDTPAFGSHPGSARTPLSYTLLLMSHSSAQIRAHTLLSPSPLAYASYTHLFHRVLSSARLIHIAYSVAVQIPQNVNFEHSICESGVVASLFYTGIKCRHRCLRRYALGSLKAVPRMEGCWDSAVVANVVERVMGMEDKGVWDGSKEEEKDMATLPEFEELEDEGVVLEEEKLFRSHKLKRVLNRLLQLTHKLATNGTVNNLVVKASGDDNLVVPLNACGAILRGLAGYGNLPGGANGDNTGLRGVDDGGKSLDGRVHAHVGNGNGSALVLLRLELAVACALAKVLDL</sequence>
<reference evidence="9" key="1">
    <citation type="submission" date="2019-11" db="EMBL/GenBank/DDBJ databases">
        <title>Bipolaris sorokiniana Genome sequencing.</title>
        <authorList>
            <person name="Wang H."/>
        </authorList>
    </citation>
    <scope>NUCLEOTIDE SEQUENCE</scope>
</reference>
<evidence type="ECO:0000256" key="2">
    <source>
        <dbReference type="ARBA" id="ARBA00022833"/>
    </source>
</evidence>
<comment type="caution">
    <text evidence="9">The sequence shown here is derived from an EMBL/GenBank/DDBJ whole genome shotgun (WGS) entry which is preliminary data.</text>
</comment>
<dbReference type="GO" id="GO:0008270">
    <property type="term" value="F:zinc ion binding"/>
    <property type="evidence" value="ECO:0007669"/>
    <property type="project" value="InterPro"/>
</dbReference>
<keyword evidence="2" id="KW-0862">Zinc</keyword>
<dbReference type="PANTHER" id="PTHR36206">
    <property type="entry name" value="ASPERCRYPTIN BIOSYNTHESIS CLUSTER-SPECIFIC TRANSCRIPTION REGULATOR ATNN-RELATED"/>
    <property type="match status" value="1"/>
</dbReference>
<organism evidence="9 10">
    <name type="scientific">Cochliobolus sativus</name>
    <name type="common">Common root rot and spot blotch fungus</name>
    <name type="synonym">Bipolaris sorokiniana</name>
    <dbReference type="NCBI Taxonomy" id="45130"/>
    <lineage>
        <taxon>Eukaryota</taxon>
        <taxon>Fungi</taxon>
        <taxon>Dikarya</taxon>
        <taxon>Ascomycota</taxon>
        <taxon>Pezizomycotina</taxon>
        <taxon>Dothideomycetes</taxon>
        <taxon>Pleosporomycetidae</taxon>
        <taxon>Pleosporales</taxon>
        <taxon>Pleosporineae</taxon>
        <taxon>Pleosporaceae</taxon>
        <taxon>Bipolaris</taxon>
    </lineage>
</organism>
<dbReference type="PANTHER" id="PTHR36206:SF16">
    <property type="entry name" value="TRANSCRIPTION FACTOR DOMAIN-CONTAINING PROTEIN-RELATED"/>
    <property type="match status" value="1"/>
</dbReference>
<keyword evidence="4" id="KW-0238">DNA-binding</keyword>
<evidence type="ECO:0000313" key="10">
    <source>
        <dbReference type="Proteomes" id="UP000624244"/>
    </source>
</evidence>
<keyword evidence="5" id="KW-0804">Transcription</keyword>
<dbReference type="CDD" id="cd00067">
    <property type="entry name" value="GAL4"/>
    <property type="match status" value="1"/>
</dbReference>
<accession>A0A8H6DYT7</accession>
<evidence type="ECO:0000256" key="3">
    <source>
        <dbReference type="ARBA" id="ARBA00023015"/>
    </source>
</evidence>
<evidence type="ECO:0000259" key="8">
    <source>
        <dbReference type="Pfam" id="PF00172"/>
    </source>
</evidence>
<dbReference type="InterPro" id="IPR021858">
    <property type="entry name" value="Fun_TF"/>
</dbReference>
<evidence type="ECO:0000256" key="1">
    <source>
        <dbReference type="ARBA" id="ARBA00022723"/>
    </source>
</evidence>
<dbReference type="InterPro" id="IPR036864">
    <property type="entry name" value="Zn2-C6_fun-type_DNA-bd_sf"/>
</dbReference>
<dbReference type="GO" id="GO:0003677">
    <property type="term" value="F:DNA binding"/>
    <property type="evidence" value="ECO:0007669"/>
    <property type="project" value="UniProtKB-KW"/>
</dbReference>
<keyword evidence="1" id="KW-0479">Metal-binding</keyword>
<feature type="region of interest" description="Disordered" evidence="7">
    <location>
        <begin position="322"/>
        <end position="341"/>
    </location>
</feature>
<evidence type="ECO:0000256" key="7">
    <source>
        <dbReference type="SAM" id="MobiDB-lite"/>
    </source>
</evidence>
<keyword evidence="6" id="KW-0539">Nucleus</keyword>
<dbReference type="EMBL" id="WNKQ01000002">
    <property type="protein sequence ID" value="KAF5853396.1"/>
    <property type="molecule type" value="Genomic_DNA"/>
</dbReference>
<gene>
    <name evidence="9" type="ORF">GGP41_001933</name>
</gene>
<dbReference type="SUPFAM" id="SSF57701">
    <property type="entry name" value="Zn2/Cys6 DNA-binding domain"/>
    <property type="match status" value="1"/>
</dbReference>
<dbReference type="Gene3D" id="4.10.240.10">
    <property type="entry name" value="Zn(2)-C6 fungal-type DNA-binding domain"/>
    <property type="match status" value="1"/>
</dbReference>
<protein>
    <recommendedName>
        <fullName evidence="8">Zn(2)-C6 fungal-type domain-containing protein</fullName>
    </recommendedName>
</protein>
<feature type="domain" description="Zn(2)-C6 fungal-type" evidence="8">
    <location>
        <begin position="16"/>
        <end position="42"/>
    </location>
</feature>
<dbReference type="GO" id="GO:0000981">
    <property type="term" value="F:DNA-binding transcription factor activity, RNA polymerase II-specific"/>
    <property type="evidence" value="ECO:0007669"/>
    <property type="project" value="InterPro"/>
</dbReference>
<dbReference type="Proteomes" id="UP000624244">
    <property type="component" value="Unassembled WGS sequence"/>
</dbReference>
<dbReference type="InterPro" id="IPR001138">
    <property type="entry name" value="Zn2Cys6_DnaBD"/>
</dbReference>
<name>A0A8H6DYT7_COCSA</name>
<keyword evidence="3" id="KW-0805">Transcription regulation</keyword>
<evidence type="ECO:0000256" key="4">
    <source>
        <dbReference type="ARBA" id="ARBA00023125"/>
    </source>
</evidence>
<dbReference type="AlphaFoldDB" id="A0A8H6DYT7"/>
<proteinExistence type="predicted"/>
<dbReference type="Pfam" id="PF00172">
    <property type="entry name" value="Zn_clus"/>
    <property type="match status" value="1"/>
</dbReference>